<evidence type="ECO:0000313" key="3">
    <source>
        <dbReference type="Proteomes" id="UP000747542"/>
    </source>
</evidence>
<feature type="non-terminal residue" evidence="2">
    <location>
        <position position="224"/>
    </location>
</feature>
<evidence type="ECO:0000313" key="2">
    <source>
        <dbReference type="EMBL" id="KAG7177178.1"/>
    </source>
</evidence>
<gene>
    <name evidence="2" type="ORF">Hamer_G000428</name>
    <name evidence="1" type="ORF">Hamer_G000998</name>
</gene>
<accession>A0A8J5ND98</accession>
<organism evidence="2 3">
    <name type="scientific">Homarus americanus</name>
    <name type="common">American lobster</name>
    <dbReference type="NCBI Taxonomy" id="6706"/>
    <lineage>
        <taxon>Eukaryota</taxon>
        <taxon>Metazoa</taxon>
        <taxon>Ecdysozoa</taxon>
        <taxon>Arthropoda</taxon>
        <taxon>Crustacea</taxon>
        <taxon>Multicrustacea</taxon>
        <taxon>Malacostraca</taxon>
        <taxon>Eumalacostraca</taxon>
        <taxon>Eucarida</taxon>
        <taxon>Decapoda</taxon>
        <taxon>Pleocyemata</taxon>
        <taxon>Astacidea</taxon>
        <taxon>Nephropoidea</taxon>
        <taxon>Nephropidae</taxon>
        <taxon>Homarus</taxon>
    </lineage>
</organism>
<reference evidence="2" key="1">
    <citation type="journal article" date="2021" name="Sci. Adv.">
        <title>The American lobster genome reveals insights on longevity, neural, and immune adaptations.</title>
        <authorList>
            <person name="Polinski J.M."/>
            <person name="Zimin A.V."/>
            <person name="Clark K.F."/>
            <person name="Kohn A.B."/>
            <person name="Sadowski N."/>
            <person name="Timp W."/>
            <person name="Ptitsyn A."/>
            <person name="Khanna P."/>
            <person name="Romanova D.Y."/>
            <person name="Williams P."/>
            <person name="Greenwood S.J."/>
            <person name="Moroz L.L."/>
            <person name="Walt D.R."/>
            <person name="Bodnar A.G."/>
        </authorList>
    </citation>
    <scope>NUCLEOTIDE SEQUENCE</scope>
    <source>
        <strain evidence="2">GMGI-L3</strain>
    </source>
</reference>
<proteinExistence type="predicted"/>
<dbReference type="Proteomes" id="UP000747542">
    <property type="component" value="Unassembled WGS sequence"/>
</dbReference>
<feature type="non-terminal residue" evidence="2">
    <location>
        <position position="1"/>
    </location>
</feature>
<dbReference type="AlphaFoldDB" id="A0A8J5ND98"/>
<name>A0A8J5ND98_HOMAM</name>
<sequence>TYYADYICIHSESKVDLQRLLNSFTASSTACGLILSPDKSRIFSPRNSGTLPECTVGYTVILPCKQYIYLATPVRQRVHPIVLNLIDQLQQLLTPLPCLTNNAAGISILVTRTVYIVYPICCRLPFSCPMSSPPKSLVPLEKFQNKVMRFILGCPTSTRIVNMQIELNLPSLNLDIYVHVAEDDHGPPPWRIPCPAVTFTHTTKADPPLLQKQLALETIDRVST</sequence>
<dbReference type="EMBL" id="JAHLQT010011632">
    <property type="protein sequence ID" value="KAG7172023.1"/>
    <property type="molecule type" value="Genomic_DNA"/>
</dbReference>
<keyword evidence="3" id="KW-1185">Reference proteome</keyword>
<dbReference type="EMBL" id="JAHLQT010002534">
    <property type="protein sequence ID" value="KAG7177178.1"/>
    <property type="molecule type" value="Genomic_DNA"/>
</dbReference>
<comment type="caution">
    <text evidence="2">The sequence shown here is derived from an EMBL/GenBank/DDBJ whole genome shotgun (WGS) entry which is preliminary data.</text>
</comment>
<evidence type="ECO:0000313" key="1">
    <source>
        <dbReference type="EMBL" id="KAG7172023.1"/>
    </source>
</evidence>
<protein>
    <submittedName>
        <fullName evidence="2">Uncharacterized protein</fullName>
    </submittedName>
</protein>